<evidence type="ECO:0000313" key="1">
    <source>
        <dbReference type="EMBL" id="KAI0028485.1"/>
    </source>
</evidence>
<gene>
    <name evidence="1" type="ORF">K488DRAFT_89683</name>
</gene>
<evidence type="ECO:0000313" key="2">
    <source>
        <dbReference type="Proteomes" id="UP000814128"/>
    </source>
</evidence>
<dbReference type="EMBL" id="MU273748">
    <property type="protein sequence ID" value="KAI0028485.1"/>
    <property type="molecule type" value="Genomic_DNA"/>
</dbReference>
<proteinExistence type="predicted"/>
<organism evidence="1 2">
    <name type="scientific">Vararia minispora EC-137</name>
    <dbReference type="NCBI Taxonomy" id="1314806"/>
    <lineage>
        <taxon>Eukaryota</taxon>
        <taxon>Fungi</taxon>
        <taxon>Dikarya</taxon>
        <taxon>Basidiomycota</taxon>
        <taxon>Agaricomycotina</taxon>
        <taxon>Agaricomycetes</taxon>
        <taxon>Russulales</taxon>
        <taxon>Lachnocladiaceae</taxon>
        <taxon>Vararia</taxon>
    </lineage>
</organism>
<comment type="caution">
    <text evidence="1">The sequence shown here is derived from an EMBL/GenBank/DDBJ whole genome shotgun (WGS) entry which is preliminary data.</text>
</comment>
<accession>A0ACB8Q9Z3</accession>
<reference evidence="1" key="1">
    <citation type="submission" date="2021-02" db="EMBL/GenBank/DDBJ databases">
        <authorList>
            <consortium name="DOE Joint Genome Institute"/>
            <person name="Ahrendt S."/>
            <person name="Looney B.P."/>
            <person name="Miyauchi S."/>
            <person name="Morin E."/>
            <person name="Drula E."/>
            <person name="Courty P.E."/>
            <person name="Chicoki N."/>
            <person name="Fauchery L."/>
            <person name="Kohler A."/>
            <person name="Kuo A."/>
            <person name="Labutti K."/>
            <person name="Pangilinan J."/>
            <person name="Lipzen A."/>
            <person name="Riley R."/>
            <person name="Andreopoulos W."/>
            <person name="He G."/>
            <person name="Johnson J."/>
            <person name="Barry K.W."/>
            <person name="Grigoriev I.V."/>
            <person name="Nagy L."/>
            <person name="Hibbett D."/>
            <person name="Henrissat B."/>
            <person name="Matheny P.B."/>
            <person name="Labbe J."/>
            <person name="Martin F."/>
        </authorList>
    </citation>
    <scope>NUCLEOTIDE SEQUENCE</scope>
    <source>
        <strain evidence="1">EC-137</strain>
    </source>
</reference>
<keyword evidence="2" id="KW-1185">Reference proteome</keyword>
<sequence>MTAASDSQQATIARILKNFGSSEPLTDFWQPLANARFLADTNTDLTAIDIELDALASVLRAGRERRNGMVAASRLPAEVLATIFEFVKQEAYGEYEDIGDKEREGNVTPEEEPRLRIMGWINFSQVCQRWRRVSVRVLATPIRGSVVALSFPHIWREIKFSHTGPSWAGEMLRRSKETPLHVEIGSGQHANPYFSHVDVEKFTSTLLAGQARRLKTFTIFGEDILYLMTLLLAQPSFPVLRFLHIENTDAAAVPSLSFPLLAERTPELRELCAIGVMLLGIPSASLEHLTYFDLQMPEAALLGPLYGWQLLDVFGCMPALQHLYITDVYPDSDPPPGMQPAKLPSPLETLTLAARQYPKELFRFSTMLAHPTAFRDFEFLHAVEPDVLGALLARHVGPACPPRSLYLEVDHAADKIIFSASFTPWPPSTDGNTPTPLNDISVTVAHVDVHADAFLPAVCLRDVVDLTFLDDQDSAWARWHELIAARAARHLRVIGRACRSLFRVLAAHADAFPAADALSIIEMAERAPHLGERMLEGADELVEALEIRRAHGAPIRDLKVPDRLVEGEWVAPLRKIVDKLGGSRPRFY</sequence>
<dbReference type="Proteomes" id="UP000814128">
    <property type="component" value="Unassembled WGS sequence"/>
</dbReference>
<protein>
    <submittedName>
        <fullName evidence="1">Uncharacterized protein</fullName>
    </submittedName>
</protein>
<name>A0ACB8Q9Z3_9AGAM</name>
<reference evidence="1" key="2">
    <citation type="journal article" date="2022" name="New Phytol.">
        <title>Evolutionary transition to the ectomycorrhizal habit in the genomes of a hyperdiverse lineage of mushroom-forming fungi.</title>
        <authorList>
            <person name="Looney B."/>
            <person name="Miyauchi S."/>
            <person name="Morin E."/>
            <person name="Drula E."/>
            <person name="Courty P.E."/>
            <person name="Kohler A."/>
            <person name="Kuo A."/>
            <person name="LaButti K."/>
            <person name="Pangilinan J."/>
            <person name="Lipzen A."/>
            <person name="Riley R."/>
            <person name="Andreopoulos W."/>
            <person name="He G."/>
            <person name="Johnson J."/>
            <person name="Nolan M."/>
            <person name="Tritt A."/>
            <person name="Barry K.W."/>
            <person name="Grigoriev I.V."/>
            <person name="Nagy L.G."/>
            <person name="Hibbett D."/>
            <person name="Henrissat B."/>
            <person name="Matheny P.B."/>
            <person name="Labbe J."/>
            <person name="Martin F.M."/>
        </authorList>
    </citation>
    <scope>NUCLEOTIDE SEQUENCE</scope>
    <source>
        <strain evidence="1">EC-137</strain>
    </source>
</reference>